<sequence length="447" mass="49040">MKQIISYKKIGELAFPLIISQSIVLISGMIDLAFIGPYGTEAIAAVSIANAVCGTLFNFFEGFRIGTTILIAKSSAASNLSKGIAVVNTGLFLATIIGITIIAFAPYISNIVYDIAGNEQIKYYGIDYLRIWLWTLPLILFSNVLVGLFRGLGNTVTPLYSTIAICILNVFFSYLFVYGRLGFPSLGVKGSALGTLTATFVGLLITAYLALKKPLTTKYINLKQPFLKEVSEYITLAIDVGLNTGFTLLALLAFVYIMKQLGVVELAVHQITLQVFNFAYLPAIGFLITASIITPQLLESKQEDLLIPTVNRICKMSLGVIFITSGLLFISSSTVSSFFSPADKIVAKQAAQTIKLVCFGQLFCSIYMVLRGSLTGCKDTRFILYEGLVSDYLVFLPLAYLFAVKLGYGVYGGYVAFLLWCITDCTALTIRFYLQKGWRQNPPHIER</sequence>
<keyword evidence="6" id="KW-0050">Antiport</keyword>
<evidence type="ECO:0000256" key="2">
    <source>
        <dbReference type="ARBA" id="ARBA00004651"/>
    </source>
</evidence>
<name>A0ABS8HT69_9FIRM</name>
<evidence type="ECO:0000256" key="6">
    <source>
        <dbReference type="ARBA" id="ARBA00022449"/>
    </source>
</evidence>
<evidence type="ECO:0000313" key="15">
    <source>
        <dbReference type="Proteomes" id="UP001165492"/>
    </source>
</evidence>
<feature type="transmembrane region" description="Helical" evidence="13">
    <location>
        <begin position="131"/>
        <end position="152"/>
    </location>
</feature>
<feature type="transmembrane region" description="Helical" evidence="13">
    <location>
        <begin position="318"/>
        <end position="339"/>
    </location>
</feature>
<evidence type="ECO:0000256" key="8">
    <source>
        <dbReference type="ARBA" id="ARBA00022692"/>
    </source>
</evidence>
<feature type="transmembrane region" description="Helical" evidence="13">
    <location>
        <begin position="382"/>
        <end position="402"/>
    </location>
</feature>
<feature type="transmembrane region" description="Helical" evidence="13">
    <location>
        <begin position="84"/>
        <end position="108"/>
    </location>
</feature>
<proteinExistence type="inferred from homology"/>
<evidence type="ECO:0000256" key="11">
    <source>
        <dbReference type="ARBA" id="ARBA00023136"/>
    </source>
</evidence>
<evidence type="ECO:0000256" key="9">
    <source>
        <dbReference type="ARBA" id="ARBA00022989"/>
    </source>
</evidence>
<evidence type="ECO:0000256" key="4">
    <source>
        <dbReference type="ARBA" id="ARBA00020268"/>
    </source>
</evidence>
<keyword evidence="7" id="KW-1003">Cell membrane</keyword>
<evidence type="ECO:0000256" key="13">
    <source>
        <dbReference type="SAM" id="Phobius"/>
    </source>
</evidence>
<dbReference type="InterPro" id="IPR050222">
    <property type="entry name" value="MATE_MdtK"/>
</dbReference>
<accession>A0ABS8HT69</accession>
<feature type="transmembrane region" description="Helical" evidence="13">
    <location>
        <begin position="12"/>
        <end position="36"/>
    </location>
</feature>
<protein>
    <recommendedName>
        <fullName evidence="4">Probable multidrug resistance protein NorM</fullName>
    </recommendedName>
    <alternativeName>
        <fullName evidence="12">Multidrug-efflux transporter</fullName>
    </alternativeName>
</protein>
<evidence type="ECO:0000256" key="3">
    <source>
        <dbReference type="ARBA" id="ARBA00010199"/>
    </source>
</evidence>
<evidence type="ECO:0000256" key="7">
    <source>
        <dbReference type="ARBA" id="ARBA00022475"/>
    </source>
</evidence>
<dbReference type="Pfam" id="PF01554">
    <property type="entry name" value="MatE"/>
    <property type="match status" value="2"/>
</dbReference>
<evidence type="ECO:0000313" key="14">
    <source>
        <dbReference type="EMBL" id="MCC5466372.1"/>
    </source>
</evidence>
<keyword evidence="10" id="KW-0406">Ion transport</keyword>
<dbReference type="NCBIfam" id="TIGR00797">
    <property type="entry name" value="matE"/>
    <property type="match status" value="1"/>
</dbReference>
<feature type="transmembrane region" description="Helical" evidence="13">
    <location>
        <begin position="42"/>
        <end position="63"/>
    </location>
</feature>
<evidence type="ECO:0000256" key="5">
    <source>
        <dbReference type="ARBA" id="ARBA00022448"/>
    </source>
</evidence>
<evidence type="ECO:0000256" key="10">
    <source>
        <dbReference type="ARBA" id="ARBA00023065"/>
    </source>
</evidence>
<keyword evidence="15" id="KW-1185">Reference proteome</keyword>
<dbReference type="InterPro" id="IPR002528">
    <property type="entry name" value="MATE_fam"/>
</dbReference>
<organism evidence="14 15">
    <name type="scientific">Pelosinus baikalensis</name>
    <dbReference type="NCBI Taxonomy" id="2892015"/>
    <lineage>
        <taxon>Bacteria</taxon>
        <taxon>Bacillati</taxon>
        <taxon>Bacillota</taxon>
        <taxon>Negativicutes</taxon>
        <taxon>Selenomonadales</taxon>
        <taxon>Sporomusaceae</taxon>
        <taxon>Pelosinus</taxon>
    </lineage>
</organism>
<feature type="transmembrane region" description="Helical" evidence="13">
    <location>
        <begin position="278"/>
        <end position="298"/>
    </location>
</feature>
<dbReference type="EMBL" id="JAJHJB010000017">
    <property type="protein sequence ID" value="MCC5466372.1"/>
    <property type="molecule type" value="Genomic_DNA"/>
</dbReference>
<keyword evidence="11 13" id="KW-0472">Membrane</keyword>
<evidence type="ECO:0000256" key="12">
    <source>
        <dbReference type="ARBA" id="ARBA00031636"/>
    </source>
</evidence>
<dbReference type="InterPro" id="IPR048279">
    <property type="entry name" value="MdtK-like"/>
</dbReference>
<dbReference type="Proteomes" id="UP001165492">
    <property type="component" value="Unassembled WGS sequence"/>
</dbReference>
<dbReference type="RefSeq" id="WP_229535533.1">
    <property type="nucleotide sequence ID" value="NZ_JAJHJB010000017.1"/>
</dbReference>
<keyword evidence="5" id="KW-0813">Transport</keyword>
<reference evidence="14" key="1">
    <citation type="submission" date="2021-11" db="EMBL/GenBank/DDBJ databases">
        <title>Description of a new species Pelosinus isolated from the bottom sediments of Lake Baikal.</title>
        <authorList>
            <person name="Zakharyuk A."/>
        </authorList>
    </citation>
    <scope>NUCLEOTIDE SEQUENCE</scope>
    <source>
        <strain evidence="14">Bkl1</strain>
    </source>
</reference>
<comment type="subcellular location">
    <subcellularLocation>
        <location evidence="2">Cell membrane</location>
        <topology evidence="2">Multi-pass membrane protein</topology>
    </subcellularLocation>
</comment>
<comment type="similarity">
    <text evidence="3">Belongs to the multi antimicrobial extrusion (MATE) (TC 2.A.66.1) family.</text>
</comment>
<keyword evidence="8 13" id="KW-0812">Transmembrane</keyword>
<dbReference type="PANTHER" id="PTHR43298:SF2">
    <property type="entry name" value="FMN_FAD EXPORTER YEEO-RELATED"/>
    <property type="match status" value="1"/>
</dbReference>
<feature type="transmembrane region" description="Helical" evidence="13">
    <location>
        <begin position="191"/>
        <end position="211"/>
    </location>
</feature>
<feature type="transmembrane region" description="Helical" evidence="13">
    <location>
        <begin position="232"/>
        <end position="258"/>
    </location>
</feature>
<comment type="function">
    <text evidence="1">Multidrug efflux pump.</text>
</comment>
<feature type="transmembrane region" description="Helical" evidence="13">
    <location>
        <begin position="351"/>
        <end position="370"/>
    </location>
</feature>
<dbReference type="PANTHER" id="PTHR43298">
    <property type="entry name" value="MULTIDRUG RESISTANCE PROTEIN NORM-RELATED"/>
    <property type="match status" value="1"/>
</dbReference>
<comment type="caution">
    <text evidence="14">The sequence shown here is derived from an EMBL/GenBank/DDBJ whole genome shotgun (WGS) entry which is preliminary data.</text>
</comment>
<gene>
    <name evidence="14" type="ORF">LMF89_13515</name>
</gene>
<feature type="transmembrane region" description="Helical" evidence="13">
    <location>
        <begin position="414"/>
        <end position="434"/>
    </location>
</feature>
<keyword evidence="9 13" id="KW-1133">Transmembrane helix</keyword>
<evidence type="ECO:0000256" key="1">
    <source>
        <dbReference type="ARBA" id="ARBA00003408"/>
    </source>
</evidence>
<dbReference type="PIRSF" id="PIRSF006603">
    <property type="entry name" value="DinF"/>
    <property type="match status" value="1"/>
</dbReference>
<feature type="transmembrane region" description="Helical" evidence="13">
    <location>
        <begin position="159"/>
        <end position="179"/>
    </location>
</feature>